<dbReference type="WBParaSite" id="TMUE_1000003583.1">
    <property type="protein sequence ID" value="TMUE_1000003583.1"/>
    <property type="gene ID" value="WBGene00291926"/>
</dbReference>
<proteinExistence type="predicted"/>
<reference evidence="3" key="1">
    <citation type="submission" date="2019-12" db="UniProtKB">
        <authorList>
            <consortium name="WormBaseParasite"/>
        </authorList>
    </citation>
    <scope>IDENTIFICATION</scope>
</reference>
<dbReference type="GO" id="GO:0008237">
    <property type="term" value="F:metallopeptidase activity"/>
    <property type="evidence" value="ECO:0007669"/>
    <property type="project" value="InterPro"/>
</dbReference>
<dbReference type="Pfam" id="PF13012">
    <property type="entry name" value="MitMem_reg"/>
    <property type="match status" value="1"/>
</dbReference>
<keyword evidence="2" id="KW-1185">Reference proteome</keyword>
<dbReference type="InterPro" id="IPR037518">
    <property type="entry name" value="MPN"/>
</dbReference>
<dbReference type="PANTHER" id="PTHR10540:SF7">
    <property type="entry name" value="26S PROTEASOME NON-ATPASE REGULATORY SUBUNIT 7"/>
    <property type="match status" value="1"/>
</dbReference>
<dbReference type="PROSITE" id="PS50249">
    <property type="entry name" value="MPN"/>
    <property type="match status" value="1"/>
</dbReference>
<dbReference type="STRING" id="70415.A0A5S6Q8R9"/>
<name>A0A5S6Q8R9_TRIMR</name>
<dbReference type="SMART" id="SM00232">
    <property type="entry name" value="JAB_MPN"/>
    <property type="match status" value="1"/>
</dbReference>
<sequence length="379" mass="42431">MVQRFAAGVKSQMFSIVEDFGAVGKSESRNLDLDTDHNDDMPVSKVIVHPLVMLSVVDHFNRVYKATQASRVVGVLLGTVMPNRVINVSNCFGLPFEEEETSNGVWFIDLDYLESMYAMFRKVNARETIVGWYHSGPNLYKNDVEVNETLKKFVETPILIVVRAKPMEVGSPLTAYIEMEEVQEDGSTTKKTFALRPSKVESEGAEEIGVEHLLRDVKDRVSGTLAQCVTNRMVGLKGMVLLLEEMSTYLRTVARGELPVNNTVCFHLQEVMNALPDLDAIYWQQGFTSENNTMLMNVFLSSTARAVLGLHDLIENKLALRDAERSMDRQIRRESSKRKDTASVVLCFAVPKVGGTVFYFLLPRSAFAVAYPNIRGGLS</sequence>
<evidence type="ECO:0000313" key="2">
    <source>
        <dbReference type="Proteomes" id="UP000046395"/>
    </source>
</evidence>
<protein>
    <submittedName>
        <fullName evidence="3">MPN domain-containing protein</fullName>
    </submittedName>
</protein>
<accession>A0A5S6Q8R9</accession>
<dbReference type="PANTHER" id="PTHR10540">
    <property type="entry name" value="EUKARYOTIC TRANSLATION INITIATION FACTOR 3 SUBUNIT F-RELATED"/>
    <property type="match status" value="1"/>
</dbReference>
<organism evidence="2 3">
    <name type="scientific">Trichuris muris</name>
    <name type="common">Mouse whipworm</name>
    <dbReference type="NCBI Taxonomy" id="70415"/>
    <lineage>
        <taxon>Eukaryota</taxon>
        <taxon>Metazoa</taxon>
        <taxon>Ecdysozoa</taxon>
        <taxon>Nematoda</taxon>
        <taxon>Enoplea</taxon>
        <taxon>Dorylaimia</taxon>
        <taxon>Trichinellida</taxon>
        <taxon>Trichuridae</taxon>
        <taxon>Trichuris</taxon>
    </lineage>
</organism>
<dbReference type="InterPro" id="IPR000555">
    <property type="entry name" value="JAMM/MPN+_dom"/>
</dbReference>
<evidence type="ECO:0000259" key="1">
    <source>
        <dbReference type="PROSITE" id="PS50249"/>
    </source>
</evidence>
<dbReference type="Proteomes" id="UP000046395">
    <property type="component" value="Unassembled WGS sequence"/>
</dbReference>
<dbReference type="AlphaFoldDB" id="A0A5S6Q8R9"/>
<dbReference type="GO" id="GO:0000502">
    <property type="term" value="C:proteasome complex"/>
    <property type="evidence" value="ECO:0007669"/>
    <property type="project" value="TreeGrafter"/>
</dbReference>
<dbReference type="GO" id="GO:0043161">
    <property type="term" value="P:proteasome-mediated ubiquitin-dependent protein catabolic process"/>
    <property type="evidence" value="ECO:0007669"/>
    <property type="project" value="TreeGrafter"/>
</dbReference>
<evidence type="ECO:0000313" key="3">
    <source>
        <dbReference type="WBParaSite" id="TMUE_1000003583.1"/>
    </source>
</evidence>
<dbReference type="Gene3D" id="3.40.140.10">
    <property type="entry name" value="Cytidine Deaminase, domain 2"/>
    <property type="match status" value="1"/>
</dbReference>
<feature type="domain" description="MPN" evidence="1">
    <location>
        <begin position="46"/>
        <end position="199"/>
    </location>
</feature>
<dbReference type="Pfam" id="PF01398">
    <property type="entry name" value="JAB"/>
    <property type="match status" value="1"/>
</dbReference>
<dbReference type="InterPro" id="IPR024969">
    <property type="entry name" value="EIF3F/CSN6-like_C"/>
</dbReference>